<accession>A0AAJ1K6N3</accession>
<gene>
    <name evidence="9" type="ORF">P6U19_24210</name>
</gene>
<dbReference type="NCBIfam" id="TIGR00912">
    <property type="entry name" value="2A0309"/>
    <property type="match status" value="1"/>
</dbReference>
<evidence type="ECO:0000256" key="3">
    <source>
        <dbReference type="ARBA" id="ARBA00022448"/>
    </source>
</evidence>
<evidence type="ECO:0000256" key="4">
    <source>
        <dbReference type="ARBA" id="ARBA00022544"/>
    </source>
</evidence>
<proteinExistence type="inferred from homology"/>
<feature type="transmembrane region" description="Helical" evidence="8">
    <location>
        <begin position="43"/>
        <end position="63"/>
    </location>
</feature>
<organism evidence="9 10">
    <name type="scientific">Bacillus paranthracis</name>
    <dbReference type="NCBI Taxonomy" id="2026186"/>
    <lineage>
        <taxon>Bacteria</taxon>
        <taxon>Bacillati</taxon>
        <taxon>Bacillota</taxon>
        <taxon>Bacilli</taxon>
        <taxon>Bacillales</taxon>
        <taxon>Bacillaceae</taxon>
        <taxon>Bacillus</taxon>
        <taxon>Bacillus cereus group</taxon>
    </lineage>
</organism>
<dbReference type="PANTHER" id="PTHR34975">
    <property type="entry name" value="SPORE GERMINATION PROTEIN A2"/>
    <property type="match status" value="1"/>
</dbReference>
<dbReference type="Pfam" id="PF03845">
    <property type="entry name" value="Spore_permease"/>
    <property type="match status" value="1"/>
</dbReference>
<comment type="similarity">
    <text evidence="2">Belongs to the amino acid-polyamine-organocation (APC) superfamily. Spore germination protein (SGP) (TC 2.A.3.9) family.</text>
</comment>
<dbReference type="PANTHER" id="PTHR34975:SF2">
    <property type="entry name" value="SPORE GERMINATION PROTEIN A2"/>
    <property type="match status" value="1"/>
</dbReference>
<keyword evidence="6 8" id="KW-1133">Transmembrane helix</keyword>
<comment type="caution">
    <text evidence="9">The sequence shown here is derived from an EMBL/GenBank/DDBJ whole genome shotgun (WGS) entry which is preliminary data.</text>
</comment>
<evidence type="ECO:0000256" key="1">
    <source>
        <dbReference type="ARBA" id="ARBA00004141"/>
    </source>
</evidence>
<dbReference type="GO" id="GO:0009847">
    <property type="term" value="P:spore germination"/>
    <property type="evidence" value="ECO:0007669"/>
    <property type="project" value="InterPro"/>
</dbReference>
<sequence length="367" mass="42498">MNKTNGNHLTTFQFIVFIHTLQLASGVLILPSYLEESVQADRWIAVILGWIGTSVIGIIIIRFSQTHPEKNFHQILVFYFGKWLGRTFVILYGTYFFLVGFTILLKAIGIVKVWIFPSIPSYHVAILLLSPFYFLAISGMISLINYSVMIFFLTAGMPLILILALKYEFHPLYLLPVFKNGIYPILKTVKDTITPFAGLEMAYFLYPVLKNKKRAIPGILIANTGTMLVYLYVTILCSVYFSSEDLNEIIWPVFEVLKSIHFSFLERLEIIYIAYYLIVFTTTLYPYLYFGVQILCNTFKATSHHLGAIFSIVTLVTCLIFFNPDTSWKITFFSFVDNVNIIFFIVFPLLFFTYSICYNLVFERWKR</sequence>
<feature type="transmembrane region" description="Helical" evidence="8">
    <location>
        <begin position="83"/>
        <end position="108"/>
    </location>
</feature>
<evidence type="ECO:0000256" key="2">
    <source>
        <dbReference type="ARBA" id="ARBA00007998"/>
    </source>
</evidence>
<keyword evidence="7 8" id="KW-0472">Membrane</keyword>
<evidence type="ECO:0000313" key="9">
    <source>
        <dbReference type="EMBL" id="MDG0955686.1"/>
    </source>
</evidence>
<evidence type="ECO:0000256" key="5">
    <source>
        <dbReference type="ARBA" id="ARBA00022692"/>
    </source>
</evidence>
<dbReference type="RefSeq" id="WP_277617103.1">
    <property type="nucleotide sequence ID" value="NZ_JARPRP010000029.1"/>
</dbReference>
<name>A0AAJ1K6N3_9BACI</name>
<feature type="transmembrane region" description="Helical" evidence="8">
    <location>
        <begin position="114"/>
        <end position="136"/>
    </location>
</feature>
<comment type="subcellular location">
    <subcellularLocation>
        <location evidence="1">Membrane</location>
        <topology evidence="1">Multi-pass membrane protein</topology>
    </subcellularLocation>
</comment>
<keyword evidence="4" id="KW-0309">Germination</keyword>
<evidence type="ECO:0000256" key="7">
    <source>
        <dbReference type="ARBA" id="ARBA00023136"/>
    </source>
</evidence>
<feature type="transmembrane region" description="Helical" evidence="8">
    <location>
        <begin position="218"/>
        <end position="241"/>
    </location>
</feature>
<feature type="transmembrane region" description="Helical" evidence="8">
    <location>
        <begin position="342"/>
        <end position="362"/>
    </location>
</feature>
<feature type="transmembrane region" description="Helical" evidence="8">
    <location>
        <begin position="143"/>
        <end position="165"/>
    </location>
</feature>
<feature type="transmembrane region" description="Helical" evidence="8">
    <location>
        <begin position="270"/>
        <end position="290"/>
    </location>
</feature>
<dbReference type="Proteomes" id="UP001216801">
    <property type="component" value="Unassembled WGS sequence"/>
</dbReference>
<reference evidence="9" key="1">
    <citation type="submission" date="2023-03" db="EMBL/GenBank/DDBJ databases">
        <title>Genetic diversity of Bacillus cereus sensu lato isolates from Slovenia.</title>
        <authorList>
            <person name="Abdelli M."/>
        </authorList>
    </citation>
    <scope>NUCLEOTIDE SEQUENCE</scope>
    <source>
        <strain evidence="9">SIBC39</strain>
    </source>
</reference>
<keyword evidence="5 8" id="KW-0812">Transmembrane</keyword>
<evidence type="ECO:0000313" key="10">
    <source>
        <dbReference type="Proteomes" id="UP001216801"/>
    </source>
</evidence>
<feature type="transmembrane region" description="Helical" evidence="8">
    <location>
        <begin position="12"/>
        <end position="31"/>
    </location>
</feature>
<keyword evidence="3" id="KW-0813">Transport</keyword>
<evidence type="ECO:0000256" key="6">
    <source>
        <dbReference type="ARBA" id="ARBA00022989"/>
    </source>
</evidence>
<dbReference type="EMBL" id="JARPRR010000027">
    <property type="protein sequence ID" value="MDG0955686.1"/>
    <property type="molecule type" value="Genomic_DNA"/>
</dbReference>
<protein>
    <submittedName>
        <fullName evidence="9">GerAB/ArcD/ProY family transporter</fullName>
    </submittedName>
</protein>
<dbReference type="AlphaFoldDB" id="A0AAJ1K6N3"/>
<dbReference type="InterPro" id="IPR004761">
    <property type="entry name" value="Spore_GerAB"/>
</dbReference>
<dbReference type="GO" id="GO:0016020">
    <property type="term" value="C:membrane"/>
    <property type="evidence" value="ECO:0007669"/>
    <property type="project" value="UniProtKB-SubCell"/>
</dbReference>
<feature type="transmembrane region" description="Helical" evidence="8">
    <location>
        <begin position="185"/>
        <end position="206"/>
    </location>
</feature>
<feature type="transmembrane region" description="Helical" evidence="8">
    <location>
        <begin position="302"/>
        <end position="322"/>
    </location>
</feature>
<evidence type="ECO:0000256" key="8">
    <source>
        <dbReference type="SAM" id="Phobius"/>
    </source>
</evidence>